<protein>
    <submittedName>
        <fullName evidence="1">Phage portal protein</fullName>
    </submittedName>
</protein>
<keyword evidence="2" id="KW-1185">Reference proteome</keyword>
<name>A0ABT2DM95_9BACI</name>
<dbReference type="Proteomes" id="UP001525021">
    <property type="component" value="Unassembled WGS sequence"/>
</dbReference>
<evidence type="ECO:0000313" key="1">
    <source>
        <dbReference type="EMBL" id="MCS1396003.1"/>
    </source>
</evidence>
<dbReference type="Pfam" id="PF05133">
    <property type="entry name" value="SPP1_portal"/>
    <property type="match status" value="1"/>
</dbReference>
<dbReference type="RefSeq" id="WP_012294713.1">
    <property type="nucleotide sequence ID" value="NZ_JANTOO010000010.1"/>
</dbReference>
<gene>
    <name evidence="1" type="ORF">NXZ79_08120</name>
</gene>
<dbReference type="EMBL" id="JANTOO010000010">
    <property type="protein sequence ID" value="MCS1396003.1"/>
    <property type="molecule type" value="Genomic_DNA"/>
</dbReference>
<proteinExistence type="predicted"/>
<comment type="caution">
    <text evidence="1">The sequence shown here is derived from an EMBL/GenBank/DDBJ whole genome shotgun (WGS) entry which is preliminary data.</text>
</comment>
<reference evidence="1 2" key="1">
    <citation type="submission" date="2022-08" db="EMBL/GenBank/DDBJ databases">
        <title>Lysinibacillus sequencing.</title>
        <authorList>
            <person name="Dunlap C."/>
        </authorList>
    </citation>
    <scope>NUCLEOTIDE SEQUENCE [LARGE SCALE GENOMIC DNA]</scope>
    <source>
        <strain evidence="1 2">PB211</strain>
    </source>
</reference>
<dbReference type="InterPro" id="IPR021145">
    <property type="entry name" value="Portal_protein_SPP1_Gp6-like"/>
</dbReference>
<sequence>MNEYIAYIDEKCVTPLLLDKLVSETKAERNKRLLNYNRYKAELSAVSILTHKPTDYAQGNDNVVRVDDKVNNTLNNPLDAEIVDTKVGYMLVNPISYVLDKQAQSLDKLSEAIELFNLRNSIDDLDNESGKKTAICDYSAR</sequence>
<organism evidence="1 2">
    <name type="scientific">Lysinibacillus pinottii</name>
    <dbReference type="NCBI Taxonomy" id="2973932"/>
    <lineage>
        <taxon>Bacteria</taxon>
        <taxon>Bacillati</taxon>
        <taxon>Bacillota</taxon>
        <taxon>Bacilli</taxon>
        <taxon>Bacillales</taxon>
        <taxon>Bacillaceae</taxon>
        <taxon>Lysinibacillus</taxon>
    </lineage>
</organism>
<accession>A0ABT2DM95</accession>
<evidence type="ECO:0000313" key="2">
    <source>
        <dbReference type="Proteomes" id="UP001525021"/>
    </source>
</evidence>